<gene>
    <name evidence="2" type="ORF">HNR67_004650</name>
</gene>
<reference evidence="2 3" key="1">
    <citation type="submission" date="2020-08" db="EMBL/GenBank/DDBJ databases">
        <title>Sequencing the genomes of 1000 actinobacteria strains.</title>
        <authorList>
            <person name="Klenk H.-P."/>
        </authorList>
    </citation>
    <scope>NUCLEOTIDE SEQUENCE [LARGE SCALE GENOMIC DNA]</scope>
    <source>
        <strain evidence="2 3">DSM 44230</strain>
    </source>
</reference>
<evidence type="ECO:0000259" key="1">
    <source>
        <dbReference type="Pfam" id="PF13577"/>
    </source>
</evidence>
<dbReference type="Pfam" id="PF13577">
    <property type="entry name" value="SnoaL_4"/>
    <property type="match status" value="1"/>
</dbReference>
<proteinExistence type="predicted"/>
<feature type="domain" description="SnoaL-like" evidence="1">
    <location>
        <begin position="17"/>
        <end position="141"/>
    </location>
</feature>
<dbReference type="AlphaFoldDB" id="A0A7W7FUS1"/>
<organism evidence="2 3">
    <name type="scientific">Crossiella cryophila</name>
    <dbReference type="NCBI Taxonomy" id="43355"/>
    <lineage>
        <taxon>Bacteria</taxon>
        <taxon>Bacillati</taxon>
        <taxon>Actinomycetota</taxon>
        <taxon>Actinomycetes</taxon>
        <taxon>Pseudonocardiales</taxon>
        <taxon>Pseudonocardiaceae</taxon>
        <taxon>Crossiella</taxon>
    </lineage>
</organism>
<dbReference type="InterPro" id="IPR037401">
    <property type="entry name" value="SnoaL-like"/>
</dbReference>
<evidence type="ECO:0000313" key="2">
    <source>
        <dbReference type="EMBL" id="MBB4678532.1"/>
    </source>
</evidence>
<dbReference type="InterPro" id="IPR032710">
    <property type="entry name" value="NTF2-like_dom_sf"/>
</dbReference>
<dbReference type="EMBL" id="JACHMH010000001">
    <property type="protein sequence ID" value="MBB4678532.1"/>
    <property type="molecule type" value="Genomic_DNA"/>
</dbReference>
<sequence length="157" mass="17372">MVEVPNGVLGGQVLGIQEISDRLEIQSLLTAYSTAIDSKDFAALDEIFVEDAFIDYTAFGGIAGNFPEIKAWLAESLAIFPATQHLIGNLDVRVDGDRGTGRLMCLNSMVLPGAEQRVALLGMWYIDEYVRTPQGWRIARRGQERSWAQGLELLLQE</sequence>
<accession>A0A7W7FUS1</accession>
<comment type="caution">
    <text evidence="2">The sequence shown here is derived from an EMBL/GenBank/DDBJ whole genome shotgun (WGS) entry which is preliminary data.</text>
</comment>
<dbReference type="CDD" id="cd00531">
    <property type="entry name" value="NTF2_like"/>
    <property type="match status" value="1"/>
</dbReference>
<dbReference type="Proteomes" id="UP000533598">
    <property type="component" value="Unassembled WGS sequence"/>
</dbReference>
<keyword evidence="3" id="KW-1185">Reference proteome</keyword>
<dbReference type="Gene3D" id="3.10.450.50">
    <property type="match status" value="1"/>
</dbReference>
<evidence type="ECO:0000313" key="3">
    <source>
        <dbReference type="Proteomes" id="UP000533598"/>
    </source>
</evidence>
<protein>
    <recommendedName>
        <fullName evidence="1">SnoaL-like domain-containing protein</fullName>
    </recommendedName>
</protein>
<name>A0A7W7FUS1_9PSEU</name>
<dbReference type="RefSeq" id="WP_221490020.1">
    <property type="nucleotide sequence ID" value="NZ_BAAAUI010000036.1"/>
</dbReference>
<dbReference type="SUPFAM" id="SSF54427">
    <property type="entry name" value="NTF2-like"/>
    <property type="match status" value="1"/>
</dbReference>